<evidence type="ECO:0000256" key="4">
    <source>
        <dbReference type="ARBA" id="ARBA00022898"/>
    </source>
</evidence>
<dbReference type="InterPro" id="IPR052357">
    <property type="entry name" value="Orn_Lys_Arg_decarboxylase-I"/>
</dbReference>
<dbReference type="InterPro" id="IPR000310">
    <property type="entry name" value="Orn/Lys/Arg_deCO2ase_major_dom"/>
</dbReference>
<dbReference type="Pfam" id="PF01276">
    <property type="entry name" value="OKR_DC_1"/>
    <property type="match status" value="1"/>
</dbReference>
<dbReference type="Proteomes" id="UP001589609">
    <property type="component" value="Unassembled WGS sequence"/>
</dbReference>
<organism evidence="8 9">
    <name type="scientific">Ectobacillus funiculus</name>
    <dbReference type="NCBI Taxonomy" id="137993"/>
    <lineage>
        <taxon>Bacteria</taxon>
        <taxon>Bacillati</taxon>
        <taxon>Bacillota</taxon>
        <taxon>Bacilli</taxon>
        <taxon>Bacillales</taxon>
        <taxon>Bacillaceae</taxon>
        <taxon>Ectobacillus</taxon>
    </lineage>
</organism>
<keyword evidence="4" id="KW-0663">Pyridoxal phosphate</keyword>
<comment type="similarity">
    <text evidence="2">Belongs to the Orn/Lys/Arg decarboxylase class-I family.</text>
</comment>
<keyword evidence="3" id="KW-0210">Decarboxylase</keyword>
<keyword evidence="8" id="KW-0032">Aminotransferase</keyword>
<feature type="domain" description="Orn/Lys/Arg decarboxylase C-terminal" evidence="7">
    <location>
        <begin position="387"/>
        <end position="454"/>
    </location>
</feature>
<dbReference type="EMBL" id="JBHMAF010000039">
    <property type="protein sequence ID" value="MFB9758732.1"/>
    <property type="molecule type" value="Genomic_DNA"/>
</dbReference>
<gene>
    <name evidence="8" type="ORF">ACFFMS_09565</name>
</gene>
<dbReference type="InterPro" id="IPR008286">
    <property type="entry name" value="Prn/Lys/Arg_de-COase_C"/>
</dbReference>
<comment type="cofactor">
    <cofactor evidence="1">
        <name>pyridoxal 5'-phosphate</name>
        <dbReference type="ChEBI" id="CHEBI:597326"/>
    </cofactor>
</comment>
<evidence type="ECO:0000256" key="2">
    <source>
        <dbReference type="ARBA" id="ARBA00010671"/>
    </source>
</evidence>
<dbReference type="RefSeq" id="WP_379949027.1">
    <property type="nucleotide sequence ID" value="NZ_JBHMAF010000039.1"/>
</dbReference>
<proteinExistence type="inferred from homology"/>
<dbReference type="SUPFAM" id="SSF55904">
    <property type="entry name" value="Ornithine decarboxylase C-terminal domain"/>
    <property type="match status" value="1"/>
</dbReference>
<dbReference type="Gene3D" id="3.90.100.10">
    <property type="entry name" value="Orn/Lys/Arg decarboxylase, C-terminal domain"/>
    <property type="match status" value="1"/>
</dbReference>
<dbReference type="InterPro" id="IPR036633">
    <property type="entry name" value="Prn/Lys/Arg_de-COase_C_sf"/>
</dbReference>
<evidence type="ECO:0000313" key="8">
    <source>
        <dbReference type="EMBL" id="MFB9758732.1"/>
    </source>
</evidence>
<dbReference type="Gene3D" id="3.40.640.10">
    <property type="entry name" value="Type I PLP-dependent aspartate aminotransferase-like (Major domain)"/>
    <property type="match status" value="1"/>
</dbReference>
<sequence>MSKGETIVRNKSTPLYDALAKFAKKRPVSLHVPGHKNGLYFPSEGMQHFHSILEIDATELSGLDDLHSPSGCIEEAQQLLAELYGSSASYFLINGSTVGNLAMILAVCKEDDIVLVQRNCHKSIIHGLELAGAIPVFLAAEIDQTSYVPSGIAYRTVRAALEQYPRAKAVILTHPNYYGQATDLTAIIELAHNMDIPVLVDEAHGAHFCLGKPFPKSALEYGADLVVHSAHKTLPAMTMGSYLHFNSRLVDQEEVSRYISMLQSSSPSYPIMASLDLARFSLACWKESGTEELQSFITRFRKSLENIRQIKVLSHTNQDPLKVTIQTRCHLSGYELQGLFEQRGIYTELADPYNVLLILPLHVSEVYLEAVSDLHEVLQQYEAISELNIPPFMQTDLYSVLPFSYKRLKGYKTRIVSLDRAEGLIAGDMIVPYPPGIPLIMRGEQITKEQIAQWHLLVKSGSRFQGAAYIQQEGNIKVYEIEGEEK</sequence>
<keyword evidence="8" id="KW-0808">Transferase</keyword>
<evidence type="ECO:0000259" key="7">
    <source>
        <dbReference type="Pfam" id="PF03711"/>
    </source>
</evidence>
<dbReference type="GO" id="GO:0008483">
    <property type="term" value="F:transaminase activity"/>
    <property type="evidence" value="ECO:0007669"/>
    <property type="project" value="UniProtKB-KW"/>
</dbReference>
<evidence type="ECO:0000256" key="5">
    <source>
        <dbReference type="ARBA" id="ARBA00023239"/>
    </source>
</evidence>
<dbReference type="InterPro" id="IPR015424">
    <property type="entry name" value="PyrdxlP-dep_Trfase"/>
</dbReference>
<reference evidence="8 9" key="1">
    <citation type="submission" date="2024-09" db="EMBL/GenBank/DDBJ databases">
        <authorList>
            <person name="Sun Q."/>
            <person name="Mori K."/>
        </authorList>
    </citation>
    <scope>NUCLEOTIDE SEQUENCE [LARGE SCALE GENOMIC DNA]</scope>
    <source>
        <strain evidence="8 9">JCM 11201</strain>
    </source>
</reference>
<dbReference type="InterPro" id="IPR015421">
    <property type="entry name" value="PyrdxlP-dep_Trfase_major"/>
</dbReference>
<evidence type="ECO:0000256" key="1">
    <source>
        <dbReference type="ARBA" id="ARBA00001933"/>
    </source>
</evidence>
<dbReference type="PANTHER" id="PTHR43277">
    <property type="entry name" value="ARGININE DECARBOXYLASE"/>
    <property type="match status" value="1"/>
</dbReference>
<evidence type="ECO:0000313" key="9">
    <source>
        <dbReference type="Proteomes" id="UP001589609"/>
    </source>
</evidence>
<dbReference type="SUPFAM" id="SSF53383">
    <property type="entry name" value="PLP-dependent transferases"/>
    <property type="match status" value="1"/>
</dbReference>
<evidence type="ECO:0000256" key="3">
    <source>
        <dbReference type="ARBA" id="ARBA00022793"/>
    </source>
</evidence>
<comment type="caution">
    <text evidence="8">The sequence shown here is derived from an EMBL/GenBank/DDBJ whole genome shotgun (WGS) entry which is preliminary data.</text>
</comment>
<keyword evidence="9" id="KW-1185">Reference proteome</keyword>
<name>A0ABV5WDQ8_9BACI</name>
<feature type="domain" description="Orn/Lys/Arg decarboxylases family 1 pyridoxal-P attachment site" evidence="6">
    <location>
        <begin position="13"/>
        <end position="318"/>
    </location>
</feature>
<protein>
    <submittedName>
        <fullName evidence="8">Aminotransferase class I/II-fold pyridoxal phosphate-dependent enzyme</fullName>
    </submittedName>
</protein>
<dbReference type="PANTHER" id="PTHR43277:SF3">
    <property type="entry name" value="DECARBOXYLASE, PUTATIVE-RELATED"/>
    <property type="match status" value="1"/>
</dbReference>
<accession>A0ABV5WDQ8</accession>
<keyword evidence="5" id="KW-0456">Lyase</keyword>
<dbReference type="Pfam" id="PF03711">
    <property type="entry name" value="OKR_DC_1_C"/>
    <property type="match status" value="1"/>
</dbReference>
<evidence type="ECO:0000259" key="6">
    <source>
        <dbReference type="Pfam" id="PF01276"/>
    </source>
</evidence>